<feature type="domain" description="ABC transmembrane type-1" evidence="13">
    <location>
        <begin position="173"/>
        <end position="452"/>
    </location>
</feature>
<evidence type="ECO:0000313" key="15">
    <source>
        <dbReference type="EMBL" id="TDW99152.1"/>
    </source>
</evidence>
<dbReference type="GO" id="GO:0015031">
    <property type="term" value="P:protein transport"/>
    <property type="evidence" value="ECO:0007669"/>
    <property type="project" value="UniProtKB-KW"/>
</dbReference>
<keyword evidence="3" id="KW-1003">Cell membrane</keyword>
<evidence type="ECO:0000256" key="1">
    <source>
        <dbReference type="ARBA" id="ARBA00004651"/>
    </source>
</evidence>
<dbReference type="SUPFAM" id="SSF90123">
    <property type="entry name" value="ABC transporter transmembrane region"/>
    <property type="match status" value="1"/>
</dbReference>
<protein>
    <submittedName>
        <fullName evidence="15">ATP-binding cassette subfamily B protein</fullName>
    </submittedName>
</protein>
<dbReference type="SMART" id="SM00382">
    <property type="entry name" value="AAA"/>
    <property type="match status" value="1"/>
</dbReference>
<dbReference type="InterPro" id="IPR011527">
    <property type="entry name" value="ABC1_TM_dom"/>
</dbReference>
<dbReference type="GO" id="GO:0043213">
    <property type="term" value="P:bacteriocin transport"/>
    <property type="evidence" value="ECO:0007669"/>
    <property type="project" value="UniProtKB-KW"/>
</dbReference>
<accession>A0A4V6Q9Y0</accession>
<dbReference type="GO" id="GO:0016887">
    <property type="term" value="F:ATP hydrolysis activity"/>
    <property type="evidence" value="ECO:0007669"/>
    <property type="project" value="InterPro"/>
</dbReference>
<reference evidence="15 16" key="1">
    <citation type="submission" date="2019-03" db="EMBL/GenBank/DDBJ databases">
        <title>Genomic Encyclopedia of Type Strains, Phase IV (KMG-IV): sequencing the most valuable type-strain genomes for metagenomic binning, comparative biology and taxonomic classification.</title>
        <authorList>
            <person name="Goeker M."/>
        </authorList>
    </citation>
    <scope>NUCLEOTIDE SEQUENCE [LARGE SCALE GENOMIC DNA]</scope>
    <source>
        <strain evidence="15 16">DSM 100059</strain>
    </source>
</reference>
<gene>
    <name evidence="15" type="ORF">EDB95_0160</name>
</gene>
<evidence type="ECO:0000313" key="16">
    <source>
        <dbReference type="Proteomes" id="UP000294498"/>
    </source>
</evidence>
<evidence type="ECO:0000259" key="14">
    <source>
        <dbReference type="PROSITE" id="PS50990"/>
    </source>
</evidence>
<keyword evidence="2" id="KW-0813">Transport</keyword>
<dbReference type="CDD" id="cd18571">
    <property type="entry name" value="ABC_6TM_peptidase_like"/>
    <property type="match status" value="1"/>
</dbReference>
<dbReference type="Pfam" id="PF00664">
    <property type="entry name" value="ABC_membrane"/>
    <property type="match status" value="1"/>
</dbReference>
<dbReference type="GO" id="GO:0005886">
    <property type="term" value="C:plasma membrane"/>
    <property type="evidence" value="ECO:0007669"/>
    <property type="project" value="UniProtKB-SubCell"/>
</dbReference>
<keyword evidence="7" id="KW-0653">Protein transport</keyword>
<dbReference type="PANTHER" id="PTHR24221:SF654">
    <property type="entry name" value="ATP-BINDING CASSETTE SUB-FAMILY B MEMBER 6"/>
    <property type="match status" value="1"/>
</dbReference>
<dbReference type="GO" id="GO:0006508">
    <property type="term" value="P:proteolysis"/>
    <property type="evidence" value="ECO:0007669"/>
    <property type="project" value="InterPro"/>
</dbReference>
<evidence type="ECO:0000259" key="13">
    <source>
        <dbReference type="PROSITE" id="PS50929"/>
    </source>
</evidence>
<dbReference type="RefSeq" id="WP_133989630.1">
    <property type="nucleotide sequence ID" value="NZ_SODV01000001.1"/>
</dbReference>
<dbReference type="Pfam" id="PF00005">
    <property type="entry name" value="ABC_tran"/>
    <property type="match status" value="1"/>
</dbReference>
<feature type="transmembrane region" description="Helical" evidence="11">
    <location>
        <begin position="295"/>
        <end position="323"/>
    </location>
</feature>
<dbReference type="GO" id="GO:0140359">
    <property type="term" value="F:ABC-type transporter activity"/>
    <property type="evidence" value="ECO:0007669"/>
    <property type="project" value="InterPro"/>
</dbReference>
<name>A0A4V6Q9Y0_9BACT</name>
<keyword evidence="16" id="KW-1185">Reference proteome</keyword>
<keyword evidence="10" id="KW-0080">Bacteriocin transport</keyword>
<dbReference type="InterPro" id="IPR036640">
    <property type="entry name" value="ABC1_TM_sf"/>
</dbReference>
<dbReference type="Pfam" id="PF03412">
    <property type="entry name" value="Peptidase_C39"/>
    <property type="match status" value="1"/>
</dbReference>
<evidence type="ECO:0000256" key="9">
    <source>
        <dbReference type="ARBA" id="ARBA00023136"/>
    </source>
</evidence>
<dbReference type="InterPro" id="IPR003593">
    <property type="entry name" value="AAA+_ATPase"/>
</dbReference>
<evidence type="ECO:0000256" key="3">
    <source>
        <dbReference type="ARBA" id="ARBA00022475"/>
    </source>
</evidence>
<dbReference type="Gene3D" id="3.90.70.10">
    <property type="entry name" value="Cysteine proteinases"/>
    <property type="match status" value="1"/>
</dbReference>
<sequence length="726" mass="81247">MFTVYRQLNQMDCGPTCLRMVAKFYGKHYGAEYIRELMGSNKEGTSLYAISETAEKLGFRTRGVRIGLESLADAATLPCILHWNQDHFVVLVRVKGSSIRVADPAAGLLQYTREQFLDRWATQDTQEEGPSGIALLLEPAPGFYSEEGQKENGLNWGLVLRYLHNTRGRIVQVLAALGVSSLLQLALPFLTQSIVDVGINTQNLQFVTIVLIAQLMLVFSRTVIDFIRSRLLLGISMIVNLSVLSDFWIKVTKLPMSYFDSRHSGDTLQRLGDSRQIQSFLTGNALNTLFSMLNLVVFSVVLIIYNVEIFFIFAAGSVLYFFWIKTFMGVRRRLNYKTFHLSAGENNATLQLIQGMPELKLHQAEQAKRWEWENIQVRIFRLTLKTLNYNQLQQAGAVLISQAKDVFIVFVVAGEVIHGKLTLGAMLAVQYIIGQLSSPVEQLAGFLQAAQDAKISMERLDEVHGLEEEEKQGVHYDRSLPRRKDIQIRGLSFAYPGAGNEPVLRDIDLDIPEGQVTAIVGMSGSGKTTLMKLLLKFYEGYTGDVQVGDVGFQRLAPSAWRRACGAVMQEGFIFSDTVARNIALGEESIDYERLDMCCRAANIQSFIESLPRGYYTMLGAAGVGVSTGQKQRILIARALYKDPSYLFFDEATNALDTANESTIVENLAVFFKGRTVVVIAHRLSTVRNADKIVVMDQGRIVEEGTHEALSRARGSYYRLVKNQIEQ</sequence>
<keyword evidence="6 15" id="KW-0067">ATP-binding</keyword>
<organism evidence="15 16">
    <name type="scientific">Dinghuibacter silviterrae</name>
    <dbReference type="NCBI Taxonomy" id="1539049"/>
    <lineage>
        <taxon>Bacteria</taxon>
        <taxon>Pseudomonadati</taxon>
        <taxon>Bacteroidota</taxon>
        <taxon>Chitinophagia</taxon>
        <taxon>Chitinophagales</taxon>
        <taxon>Chitinophagaceae</taxon>
        <taxon>Dinghuibacter</taxon>
    </lineage>
</organism>
<dbReference type="AlphaFoldDB" id="A0A4V6Q9Y0"/>
<feature type="transmembrane region" description="Helical" evidence="11">
    <location>
        <begin position="202"/>
        <end position="219"/>
    </location>
</feature>
<keyword evidence="4 11" id="KW-0812">Transmembrane</keyword>
<proteinExistence type="predicted"/>
<dbReference type="InterPro" id="IPR005074">
    <property type="entry name" value="Peptidase_C39"/>
</dbReference>
<dbReference type="PROSITE" id="PS50990">
    <property type="entry name" value="PEPTIDASE_C39"/>
    <property type="match status" value="1"/>
</dbReference>
<dbReference type="PANTHER" id="PTHR24221">
    <property type="entry name" value="ATP-BINDING CASSETTE SUB-FAMILY B"/>
    <property type="match status" value="1"/>
</dbReference>
<evidence type="ECO:0000256" key="8">
    <source>
        <dbReference type="ARBA" id="ARBA00022989"/>
    </source>
</evidence>
<feature type="transmembrane region" description="Helical" evidence="11">
    <location>
        <begin position="231"/>
        <end position="249"/>
    </location>
</feature>
<dbReference type="Gene3D" id="1.20.1560.10">
    <property type="entry name" value="ABC transporter type 1, transmembrane domain"/>
    <property type="match status" value="1"/>
</dbReference>
<dbReference type="PROSITE" id="PS50929">
    <property type="entry name" value="ABC_TM1F"/>
    <property type="match status" value="1"/>
</dbReference>
<comment type="caution">
    <text evidence="15">The sequence shown here is derived from an EMBL/GenBank/DDBJ whole genome shotgun (WGS) entry which is preliminary data.</text>
</comment>
<dbReference type="EMBL" id="SODV01000001">
    <property type="protein sequence ID" value="TDW99152.1"/>
    <property type="molecule type" value="Genomic_DNA"/>
</dbReference>
<evidence type="ECO:0000256" key="2">
    <source>
        <dbReference type="ARBA" id="ARBA00022448"/>
    </source>
</evidence>
<dbReference type="OrthoDB" id="9760358at2"/>
<keyword evidence="8 11" id="KW-1133">Transmembrane helix</keyword>
<dbReference type="Proteomes" id="UP000294498">
    <property type="component" value="Unassembled WGS sequence"/>
</dbReference>
<keyword evidence="9 11" id="KW-0472">Membrane</keyword>
<evidence type="ECO:0000259" key="12">
    <source>
        <dbReference type="PROSITE" id="PS50893"/>
    </source>
</evidence>
<dbReference type="CDD" id="cd02418">
    <property type="entry name" value="Peptidase_C39B"/>
    <property type="match status" value="1"/>
</dbReference>
<evidence type="ECO:0000256" key="6">
    <source>
        <dbReference type="ARBA" id="ARBA00022840"/>
    </source>
</evidence>
<dbReference type="SUPFAM" id="SSF52540">
    <property type="entry name" value="P-loop containing nucleoside triphosphate hydrolases"/>
    <property type="match status" value="1"/>
</dbReference>
<dbReference type="GO" id="GO:0005524">
    <property type="term" value="F:ATP binding"/>
    <property type="evidence" value="ECO:0007669"/>
    <property type="project" value="UniProtKB-KW"/>
</dbReference>
<dbReference type="InterPro" id="IPR027417">
    <property type="entry name" value="P-loop_NTPase"/>
</dbReference>
<feature type="domain" description="ABC transporter" evidence="12">
    <location>
        <begin position="486"/>
        <end position="722"/>
    </location>
</feature>
<dbReference type="Gene3D" id="3.40.50.300">
    <property type="entry name" value="P-loop containing nucleotide triphosphate hydrolases"/>
    <property type="match status" value="1"/>
</dbReference>
<dbReference type="InterPro" id="IPR003439">
    <property type="entry name" value="ABC_transporter-like_ATP-bd"/>
</dbReference>
<evidence type="ECO:0000256" key="10">
    <source>
        <dbReference type="ARBA" id="ARBA00043264"/>
    </source>
</evidence>
<evidence type="ECO:0000256" key="5">
    <source>
        <dbReference type="ARBA" id="ARBA00022741"/>
    </source>
</evidence>
<feature type="domain" description="Peptidase C39" evidence="14">
    <location>
        <begin position="7"/>
        <end position="127"/>
    </location>
</feature>
<dbReference type="InterPro" id="IPR039421">
    <property type="entry name" value="Type_1_exporter"/>
</dbReference>
<evidence type="ECO:0000256" key="4">
    <source>
        <dbReference type="ARBA" id="ARBA00022692"/>
    </source>
</evidence>
<feature type="transmembrane region" description="Helical" evidence="11">
    <location>
        <begin position="170"/>
        <end position="190"/>
    </location>
</feature>
<dbReference type="FunFam" id="3.40.50.300:FF:000299">
    <property type="entry name" value="ABC transporter ATP-binding protein/permease"/>
    <property type="match status" value="1"/>
</dbReference>
<dbReference type="PROSITE" id="PS50893">
    <property type="entry name" value="ABC_TRANSPORTER_2"/>
    <property type="match status" value="1"/>
</dbReference>
<dbReference type="GO" id="GO:0008233">
    <property type="term" value="F:peptidase activity"/>
    <property type="evidence" value="ECO:0007669"/>
    <property type="project" value="InterPro"/>
</dbReference>
<evidence type="ECO:0000256" key="7">
    <source>
        <dbReference type="ARBA" id="ARBA00022927"/>
    </source>
</evidence>
<evidence type="ECO:0000256" key="11">
    <source>
        <dbReference type="SAM" id="Phobius"/>
    </source>
</evidence>
<keyword evidence="5" id="KW-0547">Nucleotide-binding</keyword>
<comment type="subcellular location">
    <subcellularLocation>
        <location evidence="1">Cell membrane</location>
        <topology evidence="1">Multi-pass membrane protein</topology>
    </subcellularLocation>
</comment>
<dbReference type="GO" id="GO:0034040">
    <property type="term" value="F:ATPase-coupled lipid transmembrane transporter activity"/>
    <property type="evidence" value="ECO:0007669"/>
    <property type="project" value="TreeGrafter"/>
</dbReference>